<dbReference type="PROSITE" id="PS50928">
    <property type="entry name" value="ABC_TM1"/>
    <property type="match status" value="1"/>
</dbReference>
<dbReference type="EMBL" id="BAAAMJ010000008">
    <property type="protein sequence ID" value="GAA1901270.1"/>
    <property type="molecule type" value="Genomic_DNA"/>
</dbReference>
<dbReference type="Pfam" id="PF00528">
    <property type="entry name" value="BPD_transp_1"/>
    <property type="match status" value="1"/>
</dbReference>
<dbReference type="RefSeq" id="WP_344258976.1">
    <property type="nucleotide sequence ID" value="NZ_BAAAMJ010000008.1"/>
</dbReference>
<evidence type="ECO:0000256" key="6">
    <source>
        <dbReference type="ARBA" id="ARBA00023136"/>
    </source>
</evidence>
<keyword evidence="11" id="KW-1185">Reference proteome</keyword>
<feature type="transmembrane region" description="Helical" evidence="7">
    <location>
        <begin position="143"/>
        <end position="170"/>
    </location>
</feature>
<evidence type="ECO:0000313" key="11">
    <source>
        <dbReference type="Proteomes" id="UP001501303"/>
    </source>
</evidence>
<feature type="transmembrane region" description="Helical" evidence="7">
    <location>
        <begin position="116"/>
        <end position="136"/>
    </location>
</feature>
<evidence type="ECO:0000256" key="2">
    <source>
        <dbReference type="ARBA" id="ARBA00022448"/>
    </source>
</evidence>
<accession>A0ABN2NUI5</accession>
<feature type="transmembrane region" description="Helical" evidence="7">
    <location>
        <begin position="247"/>
        <end position="270"/>
    </location>
</feature>
<keyword evidence="5 7" id="KW-1133">Transmembrane helix</keyword>
<dbReference type="CDD" id="cd06261">
    <property type="entry name" value="TM_PBP2"/>
    <property type="match status" value="1"/>
</dbReference>
<keyword evidence="2 7" id="KW-0813">Transport</keyword>
<comment type="similarity">
    <text evidence="7">Belongs to the binding-protein-dependent transport system permease family.</text>
</comment>
<feature type="transmembrane region" description="Helical" evidence="7">
    <location>
        <begin position="203"/>
        <end position="226"/>
    </location>
</feature>
<dbReference type="InterPro" id="IPR035906">
    <property type="entry name" value="MetI-like_sf"/>
</dbReference>
<evidence type="ECO:0000256" key="4">
    <source>
        <dbReference type="ARBA" id="ARBA00022692"/>
    </source>
</evidence>
<organism evidence="10 11">
    <name type="scientific">Streptomyces sodiiphilus</name>
    <dbReference type="NCBI Taxonomy" id="226217"/>
    <lineage>
        <taxon>Bacteria</taxon>
        <taxon>Bacillati</taxon>
        <taxon>Actinomycetota</taxon>
        <taxon>Actinomycetes</taxon>
        <taxon>Kitasatosporales</taxon>
        <taxon>Streptomycetaceae</taxon>
        <taxon>Streptomyces</taxon>
    </lineage>
</organism>
<evidence type="ECO:0000256" key="5">
    <source>
        <dbReference type="ARBA" id="ARBA00022989"/>
    </source>
</evidence>
<dbReference type="Proteomes" id="UP001501303">
    <property type="component" value="Unassembled WGS sequence"/>
</dbReference>
<proteinExistence type="inferred from homology"/>
<keyword evidence="3" id="KW-1003">Cell membrane</keyword>
<dbReference type="SUPFAM" id="SSF161098">
    <property type="entry name" value="MetI-like"/>
    <property type="match status" value="1"/>
</dbReference>
<sequence>MSAPTTDRPPEASPPGATAGSAAGGDSGVVPPPVRQRRRPDPGHGRGILPYALVLPALLAIAAVYFYPLFRTVVMSFQDYRRRHLWSGDAPDWVGFDQFTNIFSDSHFWGVTLKTVVFMVVCVVLTMSLGLLIALIMQRMSAWVRLLVTFALITAWAMPVIVATSIFRWLSDSEYGLFNNLLSRIPGLDFRGHNWFLETWQGFTVIAAVVVWGAIPFVAVTLYAALTQVPKELVEAARLDGAGPLGIFTNVVFPVIKPVFQLVATLSVIWDFNVFVQIFLMRGNNVEPQYEVLGIYSFQLAFQSASFSQGTAVALVAVLLLSGVAVYYLRQLMRRGEVE</sequence>
<dbReference type="InterPro" id="IPR000515">
    <property type="entry name" value="MetI-like"/>
</dbReference>
<reference evidence="10 11" key="1">
    <citation type="journal article" date="2019" name="Int. J. Syst. Evol. Microbiol.">
        <title>The Global Catalogue of Microorganisms (GCM) 10K type strain sequencing project: providing services to taxonomists for standard genome sequencing and annotation.</title>
        <authorList>
            <consortium name="The Broad Institute Genomics Platform"/>
            <consortium name="The Broad Institute Genome Sequencing Center for Infectious Disease"/>
            <person name="Wu L."/>
            <person name="Ma J."/>
        </authorList>
    </citation>
    <scope>NUCLEOTIDE SEQUENCE [LARGE SCALE GENOMIC DNA]</scope>
    <source>
        <strain evidence="10 11">JCM 13581</strain>
    </source>
</reference>
<keyword evidence="6 7" id="KW-0472">Membrane</keyword>
<feature type="domain" description="ABC transmembrane type-1" evidence="9">
    <location>
        <begin position="112"/>
        <end position="330"/>
    </location>
</feature>
<protein>
    <submittedName>
        <fullName evidence="10">Sugar ABC transporter permease</fullName>
    </submittedName>
</protein>
<keyword evidence="4 7" id="KW-0812">Transmembrane</keyword>
<dbReference type="PANTHER" id="PTHR43227:SF8">
    <property type="entry name" value="DIACETYLCHITOBIOSE UPTAKE SYSTEM PERMEASE PROTEIN DASB"/>
    <property type="match status" value="1"/>
</dbReference>
<evidence type="ECO:0000313" key="10">
    <source>
        <dbReference type="EMBL" id="GAA1901270.1"/>
    </source>
</evidence>
<comment type="subcellular location">
    <subcellularLocation>
        <location evidence="1 7">Cell membrane</location>
        <topology evidence="1 7">Multi-pass membrane protein</topology>
    </subcellularLocation>
</comment>
<comment type="caution">
    <text evidence="10">The sequence shown here is derived from an EMBL/GenBank/DDBJ whole genome shotgun (WGS) entry which is preliminary data.</text>
</comment>
<evidence type="ECO:0000256" key="1">
    <source>
        <dbReference type="ARBA" id="ARBA00004651"/>
    </source>
</evidence>
<dbReference type="Gene3D" id="1.10.3720.10">
    <property type="entry name" value="MetI-like"/>
    <property type="match status" value="1"/>
</dbReference>
<evidence type="ECO:0000259" key="9">
    <source>
        <dbReference type="PROSITE" id="PS50928"/>
    </source>
</evidence>
<name>A0ABN2NUI5_9ACTN</name>
<dbReference type="InterPro" id="IPR050809">
    <property type="entry name" value="UgpAE/MalFG_permease"/>
</dbReference>
<feature type="transmembrane region" description="Helical" evidence="7">
    <location>
        <begin position="48"/>
        <end position="67"/>
    </location>
</feature>
<dbReference type="PANTHER" id="PTHR43227">
    <property type="entry name" value="BLL4140 PROTEIN"/>
    <property type="match status" value="1"/>
</dbReference>
<feature type="region of interest" description="Disordered" evidence="8">
    <location>
        <begin position="1"/>
        <end position="43"/>
    </location>
</feature>
<feature type="transmembrane region" description="Helical" evidence="7">
    <location>
        <begin position="307"/>
        <end position="329"/>
    </location>
</feature>
<evidence type="ECO:0000256" key="7">
    <source>
        <dbReference type="RuleBase" id="RU363032"/>
    </source>
</evidence>
<evidence type="ECO:0000256" key="8">
    <source>
        <dbReference type="SAM" id="MobiDB-lite"/>
    </source>
</evidence>
<gene>
    <name evidence="10" type="ORF">GCM10009716_08920</name>
</gene>
<evidence type="ECO:0000256" key="3">
    <source>
        <dbReference type="ARBA" id="ARBA00022475"/>
    </source>
</evidence>